<dbReference type="PROSITE" id="PS51186">
    <property type="entry name" value="GNAT"/>
    <property type="match status" value="1"/>
</dbReference>
<evidence type="ECO:0000259" key="1">
    <source>
        <dbReference type="PROSITE" id="PS51186"/>
    </source>
</evidence>
<dbReference type="RefSeq" id="WP_201361004.1">
    <property type="nucleotide sequence ID" value="NZ_BNJJ01000003.1"/>
</dbReference>
<sequence length="391" mass="44751">MTNITIRQMQQDEITEVTRLLSSYAFRSTPSLPERATWQKDLVYRDEATYFAVFDGNQPRASAVSSPITQTIRGQFYQGGALGAVTTHPAGRRQGHARAMLTALLAHMHENGYAISVLYPFRESFYARLGYTSFQQPKQARFSPVALQPLLKKDLDGEVELVELAQGFELYQNYLSIQQQRIHGFGRFTPKLESSLRDQNAYWLAIARSHGEIKGMMLYKIKGYGDDFQVAHFWYHDIQGRYLLLEWFARHIDHVKIIEITLPPFEQPETWWSDLNMRVTSIGAPMGRVVDITRLNGMHIGPGSFTAHVHDEYCPWNSGNYCFEHNDGKLQISRSTTAECDLSIQAISALIYGTHEPATFAIRDWGDPSEQVQAIMQSMFTPQQPYLYETF</sequence>
<gene>
    <name evidence="2" type="ORF">KSZ_13360</name>
</gene>
<dbReference type="InterPro" id="IPR025559">
    <property type="entry name" value="Eis_dom"/>
</dbReference>
<dbReference type="PANTHER" id="PTHR37817:SF1">
    <property type="entry name" value="N-ACETYLTRANSFERASE EIS"/>
    <property type="match status" value="1"/>
</dbReference>
<dbReference type="InterPro" id="IPR051554">
    <property type="entry name" value="Acetyltransferase_Eis"/>
</dbReference>
<dbReference type="Proteomes" id="UP000635565">
    <property type="component" value="Unassembled WGS sequence"/>
</dbReference>
<protein>
    <submittedName>
        <fullName evidence="2">Acetyltransferase</fullName>
    </submittedName>
</protein>
<dbReference type="PANTHER" id="PTHR37817">
    <property type="entry name" value="N-ACETYLTRANSFERASE EIS"/>
    <property type="match status" value="1"/>
</dbReference>
<dbReference type="SUPFAM" id="SSF55718">
    <property type="entry name" value="SCP-like"/>
    <property type="match status" value="1"/>
</dbReference>
<evidence type="ECO:0000313" key="3">
    <source>
        <dbReference type="Proteomes" id="UP000635565"/>
    </source>
</evidence>
<accession>A0ABQ3VB01</accession>
<dbReference type="SUPFAM" id="SSF55729">
    <property type="entry name" value="Acyl-CoA N-acyltransferases (Nat)"/>
    <property type="match status" value="1"/>
</dbReference>
<dbReference type="EMBL" id="BNJJ01000003">
    <property type="protein sequence ID" value="GHO83330.1"/>
    <property type="molecule type" value="Genomic_DNA"/>
</dbReference>
<dbReference type="InterPro" id="IPR036527">
    <property type="entry name" value="SCP2_sterol-bd_dom_sf"/>
</dbReference>
<dbReference type="Gene3D" id="3.30.1050.10">
    <property type="entry name" value="SCP2 sterol-binding domain"/>
    <property type="match status" value="1"/>
</dbReference>
<dbReference type="Gene3D" id="3.40.630.30">
    <property type="match status" value="2"/>
</dbReference>
<dbReference type="Pfam" id="PF13527">
    <property type="entry name" value="Acetyltransf_9"/>
    <property type="match status" value="1"/>
</dbReference>
<reference evidence="2 3" key="1">
    <citation type="journal article" date="2021" name="Int. J. Syst. Evol. Microbiol.">
        <title>Reticulibacter mediterranei gen. nov., sp. nov., within the new family Reticulibacteraceae fam. nov., and Ktedonospora formicarum gen. nov., sp. nov., Ktedonobacter robiniae sp. nov., Dictyobacter formicarum sp. nov. and Dictyobacter arantiisoli sp. nov., belonging to the class Ktedonobacteria.</title>
        <authorList>
            <person name="Yabe S."/>
            <person name="Zheng Y."/>
            <person name="Wang C.M."/>
            <person name="Sakai Y."/>
            <person name="Abe K."/>
            <person name="Yokota A."/>
            <person name="Donadio S."/>
            <person name="Cavaletti L."/>
            <person name="Monciardini P."/>
        </authorList>
    </citation>
    <scope>NUCLEOTIDE SEQUENCE [LARGE SCALE GENOMIC DNA]</scope>
    <source>
        <strain evidence="2 3">SOSP1-9</strain>
    </source>
</reference>
<dbReference type="InterPro" id="IPR000182">
    <property type="entry name" value="GNAT_dom"/>
</dbReference>
<keyword evidence="3" id="KW-1185">Reference proteome</keyword>
<name>A0ABQ3VB01_9CHLR</name>
<proteinExistence type="predicted"/>
<evidence type="ECO:0000313" key="2">
    <source>
        <dbReference type="EMBL" id="GHO83330.1"/>
    </source>
</evidence>
<dbReference type="InterPro" id="IPR016181">
    <property type="entry name" value="Acyl_CoA_acyltransferase"/>
</dbReference>
<comment type="caution">
    <text evidence="2">The sequence shown here is derived from an EMBL/GenBank/DDBJ whole genome shotgun (WGS) entry which is preliminary data.</text>
</comment>
<feature type="domain" description="N-acetyltransferase" evidence="1">
    <location>
        <begin position="4"/>
        <end position="156"/>
    </location>
</feature>
<organism evidence="2 3">
    <name type="scientific">Dictyobacter formicarum</name>
    <dbReference type="NCBI Taxonomy" id="2778368"/>
    <lineage>
        <taxon>Bacteria</taxon>
        <taxon>Bacillati</taxon>
        <taxon>Chloroflexota</taxon>
        <taxon>Ktedonobacteria</taxon>
        <taxon>Ktedonobacterales</taxon>
        <taxon>Dictyobacteraceae</taxon>
        <taxon>Dictyobacter</taxon>
    </lineage>
</organism>
<dbReference type="CDD" id="cd04301">
    <property type="entry name" value="NAT_SF"/>
    <property type="match status" value="1"/>
</dbReference>
<dbReference type="Pfam" id="PF13530">
    <property type="entry name" value="SCP2_2"/>
    <property type="match status" value="1"/>
</dbReference>